<dbReference type="Pfam" id="PF25880">
    <property type="entry name" value="WHD_CHMP7_1st"/>
    <property type="match status" value="1"/>
</dbReference>
<dbReference type="VEuPathDB" id="VectorBase:MDOMA2_010878"/>
<dbReference type="InterPro" id="IPR005024">
    <property type="entry name" value="Snf7_fam"/>
</dbReference>
<dbReference type="Pfam" id="PF03357">
    <property type="entry name" value="Snf7"/>
    <property type="match status" value="1"/>
</dbReference>
<dbReference type="PANTHER" id="PTHR22761">
    <property type="entry name" value="CHARGED MULTIVESICULAR BODY PROTEIN"/>
    <property type="match status" value="1"/>
</dbReference>
<reference evidence="3" key="1">
    <citation type="submission" date="2020-05" db="UniProtKB">
        <authorList>
            <consortium name="EnsemblMetazoa"/>
        </authorList>
    </citation>
    <scope>IDENTIFICATION</scope>
    <source>
        <strain evidence="3">Aabys</strain>
    </source>
</reference>
<protein>
    <recommendedName>
        <fullName evidence="4">Snf7</fullName>
    </recommendedName>
</protein>
<accession>A0A1I8NDQ1</accession>
<name>A0A1I8NDQ1_MUSDO</name>
<dbReference type="eggNOG" id="KOG2911">
    <property type="taxonomic scope" value="Eukaryota"/>
</dbReference>
<dbReference type="GO" id="GO:0009898">
    <property type="term" value="C:cytoplasmic side of plasma membrane"/>
    <property type="evidence" value="ECO:0007669"/>
    <property type="project" value="TreeGrafter"/>
</dbReference>
<dbReference type="GO" id="GO:0000815">
    <property type="term" value="C:ESCRT III complex"/>
    <property type="evidence" value="ECO:0007669"/>
    <property type="project" value="TreeGrafter"/>
</dbReference>
<dbReference type="Gene3D" id="1.10.287.1060">
    <property type="entry name" value="ESAT-6-like"/>
    <property type="match status" value="1"/>
</dbReference>
<evidence type="ECO:0000256" key="2">
    <source>
        <dbReference type="SAM" id="Coils"/>
    </source>
</evidence>
<evidence type="ECO:0000256" key="1">
    <source>
        <dbReference type="ARBA" id="ARBA00006190"/>
    </source>
</evidence>
<organism evidence="3">
    <name type="scientific">Musca domestica</name>
    <name type="common">House fly</name>
    <dbReference type="NCBI Taxonomy" id="7370"/>
    <lineage>
        <taxon>Eukaryota</taxon>
        <taxon>Metazoa</taxon>
        <taxon>Ecdysozoa</taxon>
        <taxon>Arthropoda</taxon>
        <taxon>Hexapoda</taxon>
        <taxon>Insecta</taxon>
        <taxon>Pterygota</taxon>
        <taxon>Neoptera</taxon>
        <taxon>Endopterygota</taxon>
        <taxon>Diptera</taxon>
        <taxon>Brachycera</taxon>
        <taxon>Muscomorpha</taxon>
        <taxon>Muscoidea</taxon>
        <taxon>Muscidae</taxon>
        <taxon>Musca</taxon>
    </lineage>
</organism>
<proteinExistence type="inferred from homology"/>
<dbReference type="RefSeq" id="XP_005177233.2">
    <property type="nucleotide sequence ID" value="XM_005177176.4"/>
</dbReference>
<dbReference type="KEGG" id="mde:101899105"/>
<dbReference type="VEuPathDB" id="VectorBase:MDOA014149"/>
<dbReference type="STRING" id="7370.A0A1I8NDQ1"/>
<feature type="coiled-coil region" evidence="2">
    <location>
        <begin position="252"/>
        <end position="322"/>
    </location>
</feature>
<dbReference type="GO" id="GO:0032511">
    <property type="term" value="P:late endosome to vacuole transport via multivesicular body sorting pathway"/>
    <property type="evidence" value="ECO:0007669"/>
    <property type="project" value="TreeGrafter"/>
</dbReference>
<dbReference type="OrthoDB" id="10250120at2759"/>
<dbReference type="GO" id="GO:0005771">
    <property type="term" value="C:multivesicular body"/>
    <property type="evidence" value="ECO:0007669"/>
    <property type="project" value="TreeGrafter"/>
</dbReference>
<sequence>MSSVSSKSQVAKSPKQFQLPAVLNDELRAQALYAPFRERSVNPENYDSKMKFWKDIILEFCLHRGSSTFSKYELLQTFSIGQRVPSCLDTVIGEMQRSGLIRPRLEYEYDPSNGWTGWAVLRFWKNPLHKIKNAVLSPNSAQQDHMFVHLTAMKKYCNDLQAIFENPPFSGAIFCYEELKNSIFASTKMSEDCLVLCLQTLSCQNKIGLHYRQNVDGNNNQIIHLVKIPSASHPSVIINESDIGLHNLHTTRQLLLKQLENLEFQVAENEEKARQYIKENKRLLAKTYLRKKHLLEKSHAKRSDALHNIESLMSNLDDAKHNGVILDAYKYGTKALQEILKSSNLTYDNVEEIVSDLRETIDTNSDLQEIIAKTSTSECLSTEEEDELERELKGLFADQAAASSPIIPGKAPANDSQITQPQKIEISDAELIAMLDELEVEQKTPANSFSVSEATI</sequence>
<dbReference type="AlphaFoldDB" id="A0A1I8NDQ1"/>
<gene>
    <name evidence="3" type="primary">101899105</name>
</gene>
<evidence type="ECO:0008006" key="4">
    <source>
        <dbReference type="Google" id="ProtNLM"/>
    </source>
</evidence>
<dbReference type="EnsemblMetazoa" id="MDOA014149-RA">
    <property type="protein sequence ID" value="MDOA014149-PA"/>
    <property type="gene ID" value="MDOA014149"/>
</dbReference>
<evidence type="ECO:0000313" key="3">
    <source>
        <dbReference type="EnsemblMetazoa" id="MDOA014149-PA"/>
    </source>
</evidence>
<dbReference type="GO" id="GO:0006900">
    <property type="term" value="P:vesicle budding from membrane"/>
    <property type="evidence" value="ECO:0007669"/>
    <property type="project" value="TreeGrafter"/>
</dbReference>
<comment type="similarity">
    <text evidence="1">Belongs to the SNF7 family.</text>
</comment>
<keyword evidence="2" id="KW-0175">Coiled coil</keyword>
<dbReference type="PANTHER" id="PTHR22761:SF96">
    <property type="entry name" value="BCDNA.GH08385"/>
    <property type="match status" value="1"/>
</dbReference>